<protein>
    <submittedName>
        <fullName evidence="1">Uncharacterized protein</fullName>
    </submittedName>
</protein>
<comment type="caution">
    <text evidence="1">The sequence shown here is derived from an EMBL/GenBank/DDBJ whole genome shotgun (WGS) entry which is preliminary data.</text>
</comment>
<keyword evidence="3" id="KW-1185">Reference proteome</keyword>
<sequence>MYGKKKQCSITSALYREKCSIIVELAVLERYILLVVSVTNIPGLIIEYPVRQKCIAKMCSLPFRKLDIVSELLYLHSFWKK</sequence>
<dbReference type="EMBL" id="JAQIZT010000008">
    <property type="protein sequence ID" value="KAJ6989174.1"/>
    <property type="molecule type" value="Genomic_DNA"/>
</dbReference>
<dbReference type="AlphaFoldDB" id="A0AAD6QF17"/>
<evidence type="ECO:0000313" key="2">
    <source>
        <dbReference type="EMBL" id="KAJ6989174.1"/>
    </source>
</evidence>
<evidence type="ECO:0000313" key="1">
    <source>
        <dbReference type="EMBL" id="KAJ6989168.1"/>
    </source>
</evidence>
<organism evidence="1 3">
    <name type="scientific">Populus alba x Populus x berolinensis</name>
    <dbReference type="NCBI Taxonomy" id="444605"/>
    <lineage>
        <taxon>Eukaryota</taxon>
        <taxon>Viridiplantae</taxon>
        <taxon>Streptophyta</taxon>
        <taxon>Embryophyta</taxon>
        <taxon>Tracheophyta</taxon>
        <taxon>Spermatophyta</taxon>
        <taxon>Magnoliopsida</taxon>
        <taxon>eudicotyledons</taxon>
        <taxon>Gunneridae</taxon>
        <taxon>Pentapetalae</taxon>
        <taxon>rosids</taxon>
        <taxon>fabids</taxon>
        <taxon>Malpighiales</taxon>
        <taxon>Salicaceae</taxon>
        <taxon>Saliceae</taxon>
        <taxon>Populus</taxon>
    </lineage>
</organism>
<evidence type="ECO:0000313" key="3">
    <source>
        <dbReference type="Proteomes" id="UP001164929"/>
    </source>
</evidence>
<name>A0AAD6QF17_9ROSI</name>
<dbReference type="EMBL" id="JAQIZT010000008">
    <property type="protein sequence ID" value="KAJ6989168.1"/>
    <property type="molecule type" value="Genomic_DNA"/>
</dbReference>
<accession>A0AAD6QF17</accession>
<gene>
    <name evidence="1" type="ORF">NC653_021912</name>
    <name evidence="2" type="ORF">NC653_021916</name>
</gene>
<dbReference type="Proteomes" id="UP001164929">
    <property type="component" value="Chromosome 8"/>
</dbReference>
<proteinExistence type="predicted"/>
<reference evidence="1" key="1">
    <citation type="journal article" date="2023" name="Mol. Ecol. Resour.">
        <title>Chromosome-level genome assembly of a triploid poplar Populus alba 'Berolinensis'.</title>
        <authorList>
            <person name="Chen S."/>
            <person name="Yu Y."/>
            <person name="Wang X."/>
            <person name="Wang S."/>
            <person name="Zhang T."/>
            <person name="Zhou Y."/>
            <person name="He R."/>
            <person name="Meng N."/>
            <person name="Wang Y."/>
            <person name="Liu W."/>
            <person name="Liu Z."/>
            <person name="Liu J."/>
            <person name="Guo Q."/>
            <person name="Huang H."/>
            <person name="Sederoff R.R."/>
            <person name="Wang G."/>
            <person name="Qu G."/>
            <person name="Chen S."/>
        </authorList>
    </citation>
    <scope>NUCLEOTIDE SEQUENCE</scope>
    <source>
        <strain evidence="1">SC-2020</strain>
    </source>
</reference>